<organism evidence="1">
    <name type="scientific">marine sediment metagenome</name>
    <dbReference type="NCBI Taxonomy" id="412755"/>
    <lineage>
        <taxon>unclassified sequences</taxon>
        <taxon>metagenomes</taxon>
        <taxon>ecological metagenomes</taxon>
    </lineage>
</organism>
<dbReference type="AlphaFoldDB" id="X1B5T6"/>
<sequence length="118" mass="12776">PGDPFYILNGLPPVTTIELDPLFNDFESIVRTPGGPLGGEILEFDATLELVVTGTGDLTGFNRYLSLLVSIEINTGPRTPGDPVQGFASEIFQLYGEIFGDPDFCTFRITAGSNYRAE</sequence>
<dbReference type="EMBL" id="BART01018909">
    <property type="protein sequence ID" value="GAG79508.1"/>
    <property type="molecule type" value="Genomic_DNA"/>
</dbReference>
<proteinExistence type="predicted"/>
<comment type="caution">
    <text evidence="1">The sequence shown here is derived from an EMBL/GenBank/DDBJ whole genome shotgun (WGS) entry which is preliminary data.</text>
</comment>
<reference evidence="1" key="1">
    <citation type="journal article" date="2014" name="Front. Microbiol.">
        <title>High frequency of phylogenetically diverse reductive dehalogenase-homologous genes in deep subseafloor sedimentary metagenomes.</title>
        <authorList>
            <person name="Kawai M."/>
            <person name="Futagami T."/>
            <person name="Toyoda A."/>
            <person name="Takaki Y."/>
            <person name="Nishi S."/>
            <person name="Hori S."/>
            <person name="Arai W."/>
            <person name="Tsubouchi T."/>
            <person name="Morono Y."/>
            <person name="Uchiyama I."/>
            <person name="Ito T."/>
            <person name="Fujiyama A."/>
            <person name="Inagaki F."/>
            <person name="Takami H."/>
        </authorList>
    </citation>
    <scope>NUCLEOTIDE SEQUENCE</scope>
    <source>
        <strain evidence="1">Expedition CK06-06</strain>
    </source>
</reference>
<name>X1B5T6_9ZZZZ</name>
<feature type="non-terminal residue" evidence="1">
    <location>
        <position position="1"/>
    </location>
</feature>
<gene>
    <name evidence="1" type="ORF">S01H4_35540</name>
</gene>
<evidence type="ECO:0000313" key="1">
    <source>
        <dbReference type="EMBL" id="GAG79508.1"/>
    </source>
</evidence>
<protein>
    <submittedName>
        <fullName evidence="1">Uncharacterized protein</fullName>
    </submittedName>
</protein>
<accession>X1B5T6</accession>